<keyword evidence="3" id="KW-1185">Reference proteome</keyword>
<feature type="transmembrane region" description="Helical" evidence="1">
    <location>
        <begin position="73"/>
        <end position="91"/>
    </location>
</feature>
<comment type="caution">
    <text evidence="2">The sequence shown here is derived from an EMBL/GenBank/DDBJ whole genome shotgun (WGS) entry which is preliminary data.</text>
</comment>
<accession>A0ABD0LV46</accession>
<keyword evidence="1" id="KW-0472">Membrane</keyword>
<evidence type="ECO:0000256" key="1">
    <source>
        <dbReference type="SAM" id="Phobius"/>
    </source>
</evidence>
<protein>
    <submittedName>
        <fullName evidence="2">Uncharacterized protein</fullName>
    </submittedName>
</protein>
<evidence type="ECO:0000313" key="2">
    <source>
        <dbReference type="EMBL" id="KAK7502797.1"/>
    </source>
</evidence>
<gene>
    <name evidence="2" type="ORF">BaRGS_00006047</name>
</gene>
<reference evidence="2 3" key="1">
    <citation type="journal article" date="2023" name="Sci. Data">
        <title>Genome assembly of the Korean intertidal mud-creeper Batillaria attramentaria.</title>
        <authorList>
            <person name="Patra A.K."/>
            <person name="Ho P.T."/>
            <person name="Jun S."/>
            <person name="Lee S.J."/>
            <person name="Kim Y."/>
            <person name="Won Y.J."/>
        </authorList>
    </citation>
    <scope>NUCLEOTIDE SEQUENCE [LARGE SCALE GENOMIC DNA]</scope>
    <source>
        <strain evidence="2">Wonlab-2016</strain>
    </source>
</reference>
<dbReference type="Proteomes" id="UP001519460">
    <property type="component" value="Unassembled WGS sequence"/>
</dbReference>
<evidence type="ECO:0000313" key="3">
    <source>
        <dbReference type="Proteomes" id="UP001519460"/>
    </source>
</evidence>
<keyword evidence="1" id="KW-1133">Transmembrane helix</keyword>
<name>A0ABD0LV46_9CAEN</name>
<keyword evidence="1" id="KW-0812">Transmembrane</keyword>
<proteinExistence type="predicted"/>
<organism evidence="2 3">
    <name type="scientific">Batillaria attramentaria</name>
    <dbReference type="NCBI Taxonomy" id="370345"/>
    <lineage>
        <taxon>Eukaryota</taxon>
        <taxon>Metazoa</taxon>
        <taxon>Spiralia</taxon>
        <taxon>Lophotrochozoa</taxon>
        <taxon>Mollusca</taxon>
        <taxon>Gastropoda</taxon>
        <taxon>Caenogastropoda</taxon>
        <taxon>Sorbeoconcha</taxon>
        <taxon>Cerithioidea</taxon>
        <taxon>Batillariidae</taxon>
        <taxon>Batillaria</taxon>
    </lineage>
</organism>
<dbReference type="AlphaFoldDB" id="A0ABD0LV46"/>
<dbReference type="EMBL" id="JACVVK020000024">
    <property type="protein sequence ID" value="KAK7502797.1"/>
    <property type="molecule type" value="Genomic_DNA"/>
</dbReference>
<sequence length="117" mass="12826">MCFNWRVEWHPCCQDDPVFDAVLCRWVARETDKGWRLETGMVALRADTLGCLELECGASNDTSNLCSAKRVNYGNFTSGCVIMCCLIMLGIRASPSRLAFVSPAINGQRTSLSAAGN</sequence>